<feature type="transmembrane region" description="Helical" evidence="1">
    <location>
        <begin position="48"/>
        <end position="71"/>
    </location>
</feature>
<dbReference type="EMBL" id="CAXAMM010006014">
    <property type="protein sequence ID" value="CAK9009520.1"/>
    <property type="molecule type" value="Genomic_DNA"/>
</dbReference>
<evidence type="ECO:0000313" key="3">
    <source>
        <dbReference type="Proteomes" id="UP001642464"/>
    </source>
</evidence>
<accession>A0ABP0J564</accession>
<keyword evidence="1" id="KW-0812">Transmembrane</keyword>
<organism evidence="2 3">
    <name type="scientific">Durusdinium trenchii</name>
    <dbReference type="NCBI Taxonomy" id="1381693"/>
    <lineage>
        <taxon>Eukaryota</taxon>
        <taxon>Sar</taxon>
        <taxon>Alveolata</taxon>
        <taxon>Dinophyceae</taxon>
        <taxon>Suessiales</taxon>
        <taxon>Symbiodiniaceae</taxon>
        <taxon>Durusdinium</taxon>
    </lineage>
</organism>
<feature type="transmembrane region" description="Helical" evidence="1">
    <location>
        <begin position="92"/>
        <end position="112"/>
    </location>
</feature>
<name>A0ABP0J564_9DINO</name>
<comment type="caution">
    <text evidence="2">The sequence shown here is derived from an EMBL/GenBank/DDBJ whole genome shotgun (WGS) entry which is preliminary data.</text>
</comment>
<proteinExistence type="predicted"/>
<dbReference type="Proteomes" id="UP001642464">
    <property type="component" value="Unassembled WGS sequence"/>
</dbReference>
<gene>
    <name evidence="2" type="ORF">SCF082_LOCUS10315</name>
</gene>
<keyword evidence="1" id="KW-0472">Membrane</keyword>
<keyword evidence="3" id="KW-1185">Reference proteome</keyword>
<feature type="transmembrane region" description="Helical" evidence="1">
    <location>
        <begin position="152"/>
        <end position="172"/>
    </location>
</feature>
<evidence type="ECO:0008006" key="4">
    <source>
        <dbReference type="Google" id="ProtNLM"/>
    </source>
</evidence>
<keyword evidence="1" id="KW-1133">Transmembrane helix</keyword>
<sequence>MLLQQKSRAMVRHSGVARALLLVLAVVSSHQSLPTAQARLPDDVSGGLLAMLAVLLVLGLMVFPMLSPLLLYWRILFFFWFGGRYADAKTRFGLSGMSSGHLYSLAMVPWLMTKPHYRTGTFKEDMLTNLRNVVLPTGIYGVPLSLWAYSRLHALVAILFVIPFAAFVGSWYRRIFGLDFAYACFRRSLLEPRDWFQLWRLNCRLASMTALATKSPDFDMESKWNFIKGCLDNGLPTTPALETPKILVAKDVNEEGGMGIHVLPNVLYGGAWLLQEKLDNHPDVQQLLPKDSPLSTMRVVTGSYGALALLGRPAETKKLCNALCAVWRAGRAGASTDHSCVMVDVPQPRGEQTLGTGSSSAHWYAQGFKSLGKPLSTADGSIAHHPDTELSLCGCKLPKVKEALELCERSHEILIPSVPLAGWDVAFVAEEDPKAPAKLVLLEANLSCNFFRGTVNWEEYGKLLDLHFAALDQKFFG</sequence>
<protein>
    <recommendedName>
        <fullName evidence="4">Alpha-L-glutamate ligase-related protein ATP-grasp domain-containing protein</fullName>
    </recommendedName>
</protein>
<reference evidence="2 3" key="1">
    <citation type="submission" date="2024-02" db="EMBL/GenBank/DDBJ databases">
        <authorList>
            <person name="Chen Y."/>
            <person name="Shah S."/>
            <person name="Dougan E. K."/>
            <person name="Thang M."/>
            <person name="Chan C."/>
        </authorList>
    </citation>
    <scope>NUCLEOTIDE SEQUENCE [LARGE SCALE GENOMIC DNA]</scope>
</reference>
<evidence type="ECO:0000256" key="1">
    <source>
        <dbReference type="SAM" id="Phobius"/>
    </source>
</evidence>
<evidence type="ECO:0000313" key="2">
    <source>
        <dbReference type="EMBL" id="CAK9009520.1"/>
    </source>
</evidence>